<gene>
    <name evidence="8" type="ORF">F0562_018304</name>
</gene>
<name>A0A5J4Z9C5_9ASTE</name>
<dbReference type="Gene3D" id="4.10.280.10">
    <property type="entry name" value="Helix-loop-helix DNA-binding domain"/>
    <property type="match status" value="1"/>
</dbReference>
<dbReference type="GO" id="GO:0046983">
    <property type="term" value="F:protein dimerization activity"/>
    <property type="evidence" value="ECO:0007669"/>
    <property type="project" value="InterPro"/>
</dbReference>
<accession>A0A5J4Z9C5</accession>
<dbReference type="OrthoDB" id="71302at2759"/>
<reference evidence="8 9" key="1">
    <citation type="submission" date="2019-09" db="EMBL/GenBank/DDBJ databases">
        <title>A chromosome-level genome assembly of the Chinese tupelo Nyssa sinensis.</title>
        <authorList>
            <person name="Yang X."/>
            <person name="Kang M."/>
            <person name="Yang Y."/>
            <person name="Xiong H."/>
            <person name="Wang M."/>
            <person name="Zhang Z."/>
            <person name="Wang Z."/>
            <person name="Wu H."/>
            <person name="Ma T."/>
            <person name="Liu J."/>
            <person name="Xi Z."/>
        </authorList>
    </citation>
    <scope>NUCLEOTIDE SEQUENCE [LARGE SCALE GENOMIC DNA]</scope>
    <source>
        <strain evidence="8">J267</strain>
        <tissue evidence="8">Leaf</tissue>
    </source>
</reference>
<keyword evidence="4" id="KW-0804">Transcription</keyword>
<sequence length="290" mass="31687">MTSHSWNSIVSNFGPNHLGVFEPFPDNLGGIKGNWRNGSMTVLQSLVLDGERREVVKAPGRVRKKSGSSEAKAMALKSHSNAERRRRERINAHLTTLRGLVPCTEKMDKATLLAEVINQVRQLKKGAMEANKGLLIPMDADEMRVEPHDNGTGDGTFSVMAYLCCEYRPKLLSDLRQAIGALHLNMVKAEVSALGGRVKNLFVFTSSKETNGGDAEACKHHFTALELRLEFEAVIDCGNVEDVSEVNQADNMNSSSGDGSTERSESKSVDNGRATPKSAISPHRYPIAKP</sequence>
<dbReference type="PANTHER" id="PTHR45844">
    <property type="entry name" value="TRANSCRIPTION FACTOR BHLH30"/>
    <property type="match status" value="1"/>
</dbReference>
<dbReference type="InterPro" id="IPR036638">
    <property type="entry name" value="HLH_DNA-bd_sf"/>
</dbReference>
<evidence type="ECO:0000259" key="7">
    <source>
        <dbReference type="PROSITE" id="PS50888"/>
    </source>
</evidence>
<keyword evidence="9" id="KW-1185">Reference proteome</keyword>
<dbReference type="InterPro" id="IPR011598">
    <property type="entry name" value="bHLH_dom"/>
</dbReference>
<dbReference type="CDD" id="cd04873">
    <property type="entry name" value="ACT_UUR-ACR-like"/>
    <property type="match status" value="1"/>
</dbReference>
<dbReference type="SMART" id="SM00353">
    <property type="entry name" value="HLH"/>
    <property type="match status" value="1"/>
</dbReference>
<keyword evidence="3" id="KW-0238">DNA-binding</keyword>
<dbReference type="Proteomes" id="UP000325577">
    <property type="component" value="Linkage Group LG9"/>
</dbReference>
<proteinExistence type="predicted"/>
<feature type="region of interest" description="Disordered" evidence="6">
    <location>
        <begin position="246"/>
        <end position="290"/>
    </location>
</feature>
<dbReference type="GO" id="GO:0003700">
    <property type="term" value="F:DNA-binding transcription factor activity"/>
    <property type="evidence" value="ECO:0007669"/>
    <property type="project" value="InterPro"/>
</dbReference>
<evidence type="ECO:0000256" key="6">
    <source>
        <dbReference type="SAM" id="MobiDB-lite"/>
    </source>
</evidence>
<dbReference type="PROSITE" id="PS50888">
    <property type="entry name" value="BHLH"/>
    <property type="match status" value="1"/>
</dbReference>
<dbReference type="SUPFAM" id="SSF47459">
    <property type="entry name" value="HLH, helix-loop-helix DNA-binding domain"/>
    <property type="match status" value="1"/>
</dbReference>
<evidence type="ECO:0000256" key="5">
    <source>
        <dbReference type="ARBA" id="ARBA00023242"/>
    </source>
</evidence>
<evidence type="ECO:0000256" key="2">
    <source>
        <dbReference type="ARBA" id="ARBA00023015"/>
    </source>
</evidence>
<protein>
    <recommendedName>
        <fullName evidence="7">BHLH domain-containing protein</fullName>
    </recommendedName>
</protein>
<evidence type="ECO:0000256" key="1">
    <source>
        <dbReference type="ARBA" id="ARBA00004123"/>
    </source>
</evidence>
<keyword evidence="2" id="KW-0805">Transcription regulation</keyword>
<dbReference type="GO" id="GO:0003677">
    <property type="term" value="F:DNA binding"/>
    <property type="evidence" value="ECO:0007669"/>
    <property type="project" value="UniProtKB-KW"/>
</dbReference>
<dbReference type="GO" id="GO:0005634">
    <property type="term" value="C:nucleus"/>
    <property type="evidence" value="ECO:0007669"/>
    <property type="project" value="UniProtKB-SubCell"/>
</dbReference>
<evidence type="ECO:0000313" key="9">
    <source>
        <dbReference type="Proteomes" id="UP000325577"/>
    </source>
</evidence>
<dbReference type="AlphaFoldDB" id="A0A5J4Z9C5"/>
<evidence type="ECO:0000256" key="4">
    <source>
        <dbReference type="ARBA" id="ARBA00023163"/>
    </source>
</evidence>
<dbReference type="PANTHER" id="PTHR45844:SF9">
    <property type="entry name" value="OS09G0463900 PROTEIN"/>
    <property type="match status" value="1"/>
</dbReference>
<feature type="domain" description="BHLH" evidence="7">
    <location>
        <begin position="74"/>
        <end position="123"/>
    </location>
</feature>
<feature type="region of interest" description="Disordered" evidence="6">
    <location>
        <begin position="64"/>
        <end position="84"/>
    </location>
</feature>
<organism evidence="8 9">
    <name type="scientific">Nyssa sinensis</name>
    <dbReference type="NCBI Taxonomy" id="561372"/>
    <lineage>
        <taxon>Eukaryota</taxon>
        <taxon>Viridiplantae</taxon>
        <taxon>Streptophyta</taxon>
        <taxon>Embryophyta</taxon>
        <taxon>Tracheophyta</taxon>
        <taxon>Spermatophyta</taxon>
        <taxon>Magnoliopsida</taxon>
        <taxon>eudicotyledons</taxon>
        <taxon>Gunneridae</taxon>
        <taxon>Pentapetalae</taxon>
        <taxon>asterids</taxon>
        <taxon>Cornales</taxon>
        <taxon>Nyssaceae</taxon>
        <taxon>Nyssa</taxon>
    </lineage>
</organism>
<dbReference type="Pfam" id="PF00010">
    <property type="entry name" value="HLH"/>
    <property type="match status" value="1"/>
</dbReference>
<comment type="subcellular location">
    <subcellularLocation>
        <location evidence="1">Nucleus</location>
    </subcellularLocation>
</comment>
<evidence type="ECO:0000313" key="8">
    <source>
        <dbReference type="EMBL" id="KAA8515125.1"/>
    </source>
</evidence>
<keyword evidence="5" id="KW-0539">Nucleus</keyword>
<feature type="compositionally biased region" description="Basic and acidic residues" evidence="6">
    <location>
        <begin position="260"/>
        <end position="270"/>
    </location>
</feature>
<dbReference type="InterPro" id="IPR045847">
    <property type="entry name" value="AIG1-like"/>
</dbReference>
<dbReference type="EMBL" id="CM018052">
    <property type="protein sequence ID" value="KAA8515125.1"/>
    <property type="molecule type" value="Genomic_DNA"/>
</dbReference>
<feature type="compositionally biased region" description="Polar residues" evidence="6">
    <location>
        <begin position="246"/>
        <end position="259"/>
    </location>
</feature>
<evidence type="ECO:0000256" key="3">
    <source>
        <dbReference type="ARBA" id="ARBA00023125"/>
    </source>
</evidence>